<protein>
    <recommendedName>
        <fullName evidence="7">Major facilitator superfamily (MFS) profile domain-containing protein</fullName>
    </recommendedName>
</protein>
<evidence type="ECO:0000313" key="8">
    <source>
        <dbReference type="EMBL" id="CAG9805510.1"/>
    </source>
</evidence>
<feature type="domain" description="Major facilitator superfamily (MFS) profile" evidence="7">
    <location>
        <begin position="39"/>
        <end position="516"/>
    </location>
</feature>
<reference evidence="8" key="1">
    <citation type="submission" date="2022-01" db="EMBL/GenBank/DDBJ databases">
        <authorList>
            <person name="King R."/>
        </authorList>
    </citation>
    <scope>NUCLEOTIDE SEQUENCE</scope>
</reference>
<dbReference type="InterPro" id="IPR020846">
    <property type="entry name" value="MFS_dom"/>
</dbReference>
<feature type="transmembrane region" description="Helical" evidence="6">
    <location>
        <begin position="431"/>
        <end position="452"/>
    </location>
</feature>
<dbReference type="GO" id="GO:0022857">
    <property type="term" value="F:transmembrane transporter activity"/>
    <property type="evidence" value="ECO:0007669"/>
    <property type="project" value="InterPro"/>
</dbReference>
<feature type="transmembrane region" description="Helical" evidence="6">
    <location>
        <begin position="165"/>
        <end position="188"/>
    </location>
</feature>
<dbReference type="PANTHER" id="PTHR23511">
    <property type="entry name" value="SYNAPTIC VESICLE GLYCOPROTEIN 2"/>
    <property type="match status" value="1"/>
</dbReference>
<evidence type="ECO:0000313" key="9">
    <source>
        <dbReference type="Proteomes" id="UP001153620"/>
    </source>
</evidence>
<comment type="subcellular location">
    <subcellularLocation>
        <location evidence="1">Membrane</location>
        <topology evidence="1">Multi-pass membrane protein</topology>
    </subcellularLocation>
</comment>
<evidence type="ECO:0000259" key="7">
    <source>
        <dbReference type="PROSITE" id="PS50850"/>
    </source>
</evidence>
<evidence type="ECO:0000256" key="3">
    <source>
        <dbReference type="ARBA" id="ARBA00022692"/>
    </source>
</evidence>
<keyword evidence="3 6" id="KW-0812">Transmembrane</keyword>
<evidence type="ECO:0000256" key="2">
    <source>
        <dbReference type="ARBA" id="ARBA00022448"/>
    </source>
</evidence>
<feature type="transmembrane region" description="Helical" evidence="6">
    <location>
        <begin position="405"/>
        <end position="425"/>
    </location>
</feature>
<dbReference type="PROSITE" id="PS50850">
    <property type="entry name" value="MFS"/>
    <property type="match status" value="1"/>
</dbReference>
<reference evidence="8" key="2">
    <citation type="submission" date="2022-10" db="EMBL/GenBank/DDBJ databases">
        <authorList>
            <consortium name="ENA_rothamsted_submissions"/>
            <consortium name="culmorum"/>
            <person name="King R."/>
        </authorList>
    </citation>
    <scope>NUCLEOTIDE SEQUENCE</scope>
</reference>
<dbReference type="GO" id="GO:0016020">
    <property type="term" value="C:membrane"/>
    <property type="evidence" value="ECO:0007669"/>
    <property type="project" value="UniProtKB-SubCell"/>
</dbReference>
<accession>A0A9N9RXP3</accession>
<dbReference type="Pfam" id="PF07690">
    <property type="entry name" value="MFS_1"/>
    <property type="match status" value="1"/>
</dbReference>
<feature type="transmembrane region" description="Helical" evidence="6">
    <location>
        <begin position="464"/>
        <end position="486"/>
    </location>
</feature>
<dbReference type="SUPFAM" id="SSF103473">
    <property type="entry name" value="MFS general substrate transporter"/>
    <property type="match status" value="1"/>
</dbReference>
<dbReference type="InterPro" id="IPR036259">
    <property type="entry name" value="MFS_trans_sf"/>
</dbReference>
<feature type="transmembrane region" description="Helical" evidence="6">
    <location>
        <begin position="106"/>
        <end position="126"/>
    </location>
</feature>
<evidence type="ECO:0000256" key="4">
    <source>
        <dbReference type="ARBA" id="ARBA00022989"/>
    </source>
</evidence>
<keyword evidence="5 6" id="KW-0472">Membrane</keyword>
<feature type="transmembrane region" description="Helical" evidence="6">
    <location>
        <begin position="78"/>
        <end position="99"/>
    </location>
</feature>
<dbReference type="PANTHER" id="PTHR23511:SF37">
    <property type="entry name" value="MAJOR FACILITATOR SUPERFAMILY (MFS) PROFILE DOMAIN-CONTAINING PROTEIN-RELATED"/>
    <property type="match status" value="1"/>
</dbReference>
<evidence type="ECO:0000256" key="6">
    <source>
        <dbReference type="SAM" id="Phobius"/>
    </source>
</evidence>
<keyword evidence="2" id="KW-0813">Transport</keyword>
<dbReference type="OrthoDB" id="10262656at2759"/>
<feature type="transmembrane region" description="Helical" evidence="6">
    <location>
        <begin position="308"/>
        <end position="328"/>
    </location>
</feature>
<name>A0A9N9RXP3_9DIPT</name>
<dbReference type="Gene3D" id="1.20.1250.20">
    <property type="entry name" value="MFS general substrate transporter like domains"/>
    <property type="match status" value="1"/>
</dbReference>
<sequence>MCKSVSIQSVTCASEVEKSEEKVNFDEAIRLTGYGKFNYFIVIISGVVLSAVLLETLSISFVLPVAENDLDLSTEDKGIVSSVAYAGIIASSHISGFLADTKGRRLVIMLSLLLSFGCTLISSFVSNFWIFTAMRFLCGFFISGSSATIYAYLAEFHTIKMQSKVIMGAAFVFGVSSMCMPLIAMLIINQEWMFVIDFLNVEYKPWRLFVLTCGSMSLISGLCFVFLPESPKFMFTNGKKEEALGTLRKIYRLNTGRAIEEYKVKEIIVDEKNIETSCQPDSKDLSLCKRMWNQTAPLFQKMHLKNTLILCSIQFLIFNTSSGFYMFFPEILNRAIEFTKENPNTSSTICQAFYQNRNSSMTDVNPSNIIKLEFKTYEYSFILEIIYALGFAVIGVLVNRLGKLFIVLFVLLGCGLCAFAISFVSIVNLSIYLYVILLACGLSVNVITGSTLELFPTSLRAMAVSLSLMCGRLGSVFGSNVVGLMLDKYCEYAFLYSGTTLIICCCLIFYIPNISKRRGTESSDNKVISPS</sequence>
<proteinExistence type="predicted"/>
<evidence type="ECO:0000256" key="5">
    <source>
        <dbReference type="ARBA" id="ARBA00023136"/>
    </source>
</evidence>
<gene>
    <name evidence="8" type="ORF">CHIRRI_LOCUS8382</name>
</gene>
<keyword evidence="9" id="KW-1185">Reference proteome</keyword>
<dbReference type="Proteomes" id="UP001153620">
    <property type="component" value="Chromosome 2"/>
</dbReference>
<dbReference type="AlphaFoldDB" id="A0A9N9RXP3"/>
<dbReference type="InterPro" id="IPR011701">
    <property type="entry name" value="MFS"/>
</dbReference>
<dbReference type="EMBL" id="OU895878">
    <property type="protein sequence ID" value="CAG9805510.1"/>
    <property type="molecule type" value="Genomic_DNA"/>
</dbReference>
<keyword evidence="4 6" id="KW-1133">Transmembrane helix</keyword>
<organism evidence="8 9">
    <name type="scientific">Chironomus riparius</name>
    <dbReference type="NCBI Taxonomy" id="315576"/>
    <lineage>
        <taxon>Eukaryota</taxon>
        <taxon>Metazoa</taxon>
        <taxon>Ecdysozoa</taxon>
        <taxon>Arthropoda</taxon>
        <taxon>Hexapoda</taxon>
        <taxon>Insecta</taxon>
        <taxon>Pterygota</taxon>
        <taxon>Neoptera</taxon>
        <taxon>Endopterygota</taxon>
        <taxon>Diptera</taxon>
        <taxon>Nematocera</taxon>
        <taxon>Chironomoidea</taxon>
        <taxon>Chironomidae</taxon>
        <taxon>Chironominae</taxon>
        <taxon>Chironomus</taxon>
    </lineage>
</organism>
<evidence type="ECO:0000256" key="1">
    <source>
        <dbReference type="ARBA" id="ARBA00004141"/>
    </source>
</evidence>
<feature type="transmembrane region" description="Helical" evidence="6">
    <location>
        <begin position="39"/>
        <end position="66"/>
    </location>
</feature>
<feature type="transmembrane region" description="Helical" evidence="6">
    <location>
        <begin position="132"/>
        <end position="153"/>
    </location>
</feature>
<feature type="transmembrane region" description="Helical" evidence="6">
    <location>
        <begin position="379"/>
        <end position="398"/>
    </location>
</feature>
<feature type="transmembrane region" description="Helical" evidence="6">
    <location>
        <begin position="208"/>
        <end position="227"/>
    </location>
</feature>
<feature type="transmembrane region" description="Helical" evidence="6">
    <location>
        <begin position="492"/>
        <end position="511"/>
    </location>
</feature>